<dbReference type="GeneID" id="89474898"/>
<protein>
    <submittedName>
        <fullName evidence="1">Uncharacterized protein</fullName>
    </submittedName>
</protein>
<evidence type="ECO:0000313" key="2">
    <source>
        <dbReference type="Proteomes" id="UP001306592"/>
    </source>
</evidence>
<dbReference type="Proteomes" id="UP001306592">
    <property type="component" value="Unassembled WGS sequence"/>
</dbReference>
<comment type="caution">
    <text evidence="1">The sequence shown here is derived from an EMBL/GenBank/DDBJ whole genome shotgun (WGS) entry which is preliminary data.</text>
</comment>
<gene>
    <name evidence="1" type="ORF">V8N49_07030</name>
</gene>
<organism evidence="1 2">
    <name type="scientific">Erwinia aphidicola</name>
    <dbReference type="NCBI Taxonomy" id="68334"/>
    <lineage>
        <taxon>Bacteria</taxon>
        <taxon>Pseudomonadati</taxon>
        <taxon>Pseudomonadota</taxon>
        <taxon>Gammaproteobacteria</taxon>
        <taxon>Enterobacterales</taxon>
        <taxon>Erwiniaceae</taxon>
        <taxon>Erwinia</taxon>
    </lineage>
</organism>
<sequence>MNVVAADVVWLGDQHEILSECPGEIKHRWKKFKQISYTDKRRQRKQRCYAVLLQQSSQ</sequence>
<reference evidence="1 2" key="1">
    <citation type="submission" date="2024-02" db="EMBL/GenBank/DDBJ databases">
        <title>First report Erwinia aphidicola in onion in Chile.</title>
        <authorList>
            <person name="Valenzuela M."/>
            <person name="Pena M."/>
            <person name="Dutta B."/>
        </authorList>
    </citation>
    <scope>NUCLEOTIDE SEQUENCE [LARGE SCALE GENOMIC DNA]</scope>
    <source>
        <strain evidence="1 2">QCJ3A</strain>
    </source>
</reference>
<evidence type="ECO:0000313" key="1">
    <source>
        <dbReference type="EMBL" id="MEI2681418.1"/>
    </source>
</evidence>
<dbReference type="RefSeq" id="WP_166643145.1">
    <property type="nucleotide sequence ID" value="NZ_CAKKMT010000007.1"/>
</dbReference>
<name>A0ABU8DD50_ERWAP</name>
<accession>A0ABU8DD50</accession>
<proteinExistence type="predicted"/>
<keyword evidence="2" id="KW-1185">Reference proteome</keyword>
<dbReference type="EMBL" id="JBANEI010000003">
    <property type="protein sequence ID" value="MEI2681418.1"/>
    <property type="molecule type" value="Genomic_DNA"/>
</dbReference>